<comment type="subcellular location">
    <subcellularLocation>
        <location evidence="2">Cytoplasm</location>
    </subcellularLocation>
    <subcellularLocation>
        <location evidence="1">Nucleus</location>
    </subcellularLocation>
</comment>
<dbReference type="OMA" id="IHDMFPK"/>
<proteinExistence type="predicted"/>
<evidence type="ECO:0000256" key="6">
    <source>
        <dbReference type="ARBA" id="ARBA00022723"/>
    </source>
</evidence>
<comment type="function">
    <text evidence="16">DNA-binding protein involved in single-strand DNA break repair, double-strand DNA break repair and base excision repair. Resolves abortive DNA ligation intermediates formed either at base excision sites, or when DNA ligases attempt to repair non-ligatable breaks induced by reactive oxygen species. Catalyzes the release of adenylate groups covalently linked to 5'-phosphate termini, resulting in the production of 5'-phosphate termini that can be efficiently rejoined. Likewise, catalyzes the release of 3'-linked guanosine (DNAppG) and inosine (DNAppI) from DNA, but has higher specific activity with 5'-linked adenosine (AppDNA).</text>
</comment>
<name>E4ZYL3_LEPMJ</name>
<dbReference type="EMBL" id="FP929129">
    <property type="protein sequence ID" value="CBX96539.1"/>
    <property type="molecule type" value="Genomic_DNA"/>
</dbReference>
<evidence type="ECO:0000256" key="11">
    <source>
        <dbReference type="ARBA" id="ARBA00023204"/>
    </source>
</evidence>
<evidence type="ECO:0000256" key="13">
    <source>
        <dbReference type="ARBA" id="ARBA00024601"/>
    </source>
</evidence>
<keyword evidence="7" id="KW-0227">DNA damage</keyword>
<feature type="compositionally biased region" description="Low complexity" evidence="19">
    <location>
        <begin position="51"/>
        <end position="60"/>
    </location>
</feature>
<dbReference type="FunFam" id="3.30.428.10:FF:000017">
    <property type="entry name" value="Aprataxin-like protein"/>
    <property type="match status" value="1"/>
</dbReference>
<dbReference type="Pfam" id="PF01230">
    <property type="entry name" value="HIT"/>
    <property type="match status" value="1"/>
</dbReference>
<evidence type="ECO:0000256" key="1">
    <source>
        <dbReference type="ARBA" id="ARBA00004123"/>
    </source>
</evidence>
<evidence type="ECO:0000256" key="14">
    <source>
        <dbReference type="ARBA" id="ARBA00044639"/>
    </source>
</evidence>
<dbReference type="FunCoup" id="E4ZYL3">
    <property type="interactions" value="46"/>
</dbReference>
<dbReference type="GeneID" id="13290008"/>
<dbReference type="GO" id="GO:0005634">
    <property type="term" value="C:nucleus"/>
    <property type="evidence" value="ECO:0007669"/>
    <property type="project" value="UniProtKB-SubCell"/>
</dbReference>
<dbReference type="PANTHER" id="PTHR12486">
    <property type="entry name" value="APRATAXIN-RELATED"/>
    <property type="match status" value="1"/>
</dbReference>
<dbReference type="GO" id="GO:0033699">
    <property type="term" value="F:DNA 5'-adenosine monophosphate hydrolase activity"/>
    <property type="evidence" value="ECO:0007669"/>
    <property type="project" value="UniProtKB-EC"/>
</dbReference>
<dbReference type="GO" id="GO:0005737">
    <property type="term" value="C:cytoplasm"/>
    <property type="evidence" value="ECO:0007669"/>
    <property type="project" value="UniProtKB-SubCell"/>
</dbReference>
<dbReference type="Pfam" id="PF16278">
    <property type="entry name" value="zf-C2HE"/>
    <property type="match status" value="1"/>
</dbReference>
<dbReference type="GO" id="GO:0030983">
    <property type="term" value="F:mismatched DNA binding"/>
    <property type="evidence" value="ECO:0007669"/>
    <property type="project" value="TreeGrafter"/>
</dbReference>
<dbReference type="AlphaFoldDB" id="E4ZYL3"/>
<evidence type="ECO:0000259" key="21">
    <source>
        <dbReference type="Pfam" id="PF16278"/>
    </source>
</evidence>
<dbReference type="STRING" id="985895.E4ZYL3"/>
<dbReference type="SUPFAM" id="SSF54197">
    <property type="entry name" value="HIT-like"/>
    <property type="match status" value="1"/>
</dbReference>
<evidence type="ECO:0000313" key="22">
    <source>
        <dbReference type="EMBL" id="CBX96539.1"/>
    </source>
</evidence>
<evidence type="ECO:0000256" key="3">
    <source>
        <dbReference type="ARBA" id="ARBA00012495"/>
    </source>
</evidence>
<dbReference type="EC" id="3.6.1.72" evidence="3"/>
<comment type="catalytic activity">
    <reaction evidence="13">
        <text>a 3'-end 2'-deoxyribonucleotide-3'-diphospho-5'-guanosine-DNA + H2O = a 3'-end 2'-deoxyribonucleotide 3'-phosphate-DNA + GMP + 2 H(+)</text>
        <dbReference type="Rhea" id="RHEA:52140"/>
        <dbReference type="Rhea" id="RHEA-COMP:13186"/>
        <dbReference type="Rhea" id="RHEA-COMP:13187"/>
        <dbReference type="ChEBI" id="CHEBI:15377"/>
        <dbReference type="ChEBI" id="CHEBI:15378"/>
        <dbReference type="ChEBI" id="CHEBI:58115"/>
        <dbReference type="ChEBI" id="CHEBI:136419"/>
        <dbReference type="ChEBI" id="CHEBI:136420"/>
        <dbReference type="EC" id="3.6.1.72"/>
    </reaction>
</comment>
<feature type="domain" description="Aprataxin C2HE/C2H2/C2HC zinc finger" evidence="21">
    <location>
        <begin position="242"/>
        <end position="296"/>
    </location>
</feature>
<evidence type="ECO:0000256" key="4">
    <source>
        <dbReference type="ARBA" id="ARBA00012496"/>
    </source>
</evidence>
<keyword evidence="6" id="KW-0479">Metal-binding</keyword>
<keyword evidence="11" id="KW-0234">DNA repair</keyword>
<comment type="catalytic activity">
    <reaction evidence="14">
        <text>a 5'-end adenosine-5'-diphospho-5'-2'-deoxyribonucleoside-DNA + H2O = a 5'-end 5'-phospho-2'-deoxyribonucleoside-DNA + AMP + 2 H(+)</text>
        <dbReference type="Rhea" id="RHEA:52128"/>
        <dbReference type="Rhea" id="RHEA-COMP:13180"/>
        <dbReference type="Rhea" id="RHEA-COMP:13181"/>
        <dbReference type="ChEBI" id="CHEBI:15377"/>
        <dbReference type="ChEBI" id="CHEBI:15378"/>
        <dbReference type="ChEBI" id="CHEBI:136412"/>
        <dbReference type="ChEBI" id="CHEBI:136413"/>
        <dbReference type="ChEBI" id="CHEBI:456215"/>
        <dbReference type="EC" id="3.6.1.71"/>
    </reaction>
</comment>
<evidence type="ECO:0000256" key="18">
    <source>
        <dbReference type="ARBA" id="ARBA00076243"/>
    </source>
</evidence>
<dbReference type="GO" id="GO:0000012">
    <property type="term" value="P:single strand break repair"/>
    <property type="evidence" value="ECO:0007669"/>
    <property type="project" value="TreeGrafter"/>
</dbReference>
<evidence type="ECO:0000256" key="7">
    <source>
        <dbReference type="ARBA" id="ARBA00022763"/>
    </source>
</evidence>
<reference evidence="23" key="1">
    <citation type="journal article" date="2011" name="Nat. Commun.">
        <title>Effector diversification within compartments of the Leptosphaeria maculans genome affected by Repeat-Induced Point mutations.</title>
        <authorList>
            <person name="Rouxel T."/>
            <person name="Grandaubert J."/>
            <person name="Hane J.K."/>
            <person name="Hoede C."/>
            <person name="van de Wouw A.P."/>
            <person name="Couloux A."/>
            <person name="Dominguez V."/>
            <person name="Anthouard V."/>
            <person name="Bally P."/>
            <person name="Bourras S."/>
            <person name="Cozijnsen A.J."/>
            <person name="Ciuffetti L.M."/>
            <person name="Degrave A."/>
            <person name="Dilmaghani A."/>
            <person name="Duret L."/>
            <person name="Fudal I."/>
            <person name="Goodwin S.B."/>
            <person name="Gout L."/>
            <person name="Glaser N."/>
            <person name="Linglin J."/>
            <person name="Kema G.H.J."/>
            <person name="Lapalu N."/>
            <person name="Lawrence C.B."/>
            <person name="May K."/>
            <person name="Meyer M."/>
            <person name="Ollivier B."/>
            <person name="Poulain J."/>
            <person name="Schoch C.L."/>
            <person name="Simon A."/>
            <person name="Spatafora J.W."/>
            <person name="Stachowiak A."/>
            <person name="Turgeon B.G."/>
            <person name="Tyler B.M."/>
            <person name="Vincent D."/>
            <person name="Weissenbach J."/>
            <person name="Amselem J."/>
            <person name="Quesneville H."/>
            <person name="Oliver R.P."/>
            <person name="Wincker P."/>
            <person name="Balesdent M.-H."/>
            <person name="Howlett B.J."/>
        </authorList>
    </citation>
    <scope>NUCLEOTIDE SEQUENCE [LARGE SCALE GENOMIC DNA]</scope>
    <source>
        <strain evidence="23">JN3 / isolate v23.1.3 / race Av1-4-5-6-7-8</strain>
    </source>
</reference>
<dbReference type="EC" id="3.6.1.71" evidence="4"/>
<dbReference type="InterPro" id="IPR036265">
    <property type="entry name" value="HIT-like_sf"/>
</dbReference>
<gene>
    <name evidence="22" type="ORF">LEMA_P108040.1</name>
</gene>
<dbReference type="GO" id="GO:0003725">
    <property type="term" value="F:double-stranded RNA binding"/>
    <property type="evidence" value="ECO:0007669"/>
    <property type="project" value="TreeGrafter"/>
</dbReference>
<evidence type="ECO:0000256" key="15">
    <source>
        <dbReference type="ARBA" id="ARBA00044713"/>
    </source>
</evidence>
<evidence type="ECO:0000256" key="19">
    <source>
        <dbReference type="SAM" id="MobiDB-lite"/>
    </source>
</evidence>
<feature type="region of interest" description="Disordered" evidence="19">
    <location>
        <begin position="1"/>
        <end position="89"/>
    </location>
</feature>
<protein>
    <recommendedName>
        <fullName evidence="17">Aprataxin-like protein</fullName>
        <ecNumber evidence="4">3.6.1.71</ecNumber>
        <ecNumber evidence="3">3.6.1.72</ecNumber>
    </recommendedName>
    <alternativeName>
        <fullName evidence="18">Hit family protein 3</fullName>
    </alternativeName>
</protein>
<evidence type="ECO:0000256" key="10">
    <source>
        <dbReference type="ARBA" id="ARBA00023125"/>
    </source>
</evidence>
<dbReference type="InParanoid" id="E4ZYL3"/>
<dbReference type="Gene3D" id="3.30.428.10">
    <property type="entry name" value="HIT-like"/>
    <property type="match status" value="1"/>
</dbReference>
<dbReference type="GO" id="GO:1990165">
    <property type="term" value="F:single-strand break-containing DNA binding"/>
    <property type="evidence" value="ECO:0007669"/>
    <property type="project" value="TreeGrafter"/>
</dbReference>
<keyword evidence="9" id="KW-0862">Zinc</keyword>
<keyword evidence="12" id="KW-0539">Nucleus</keyword>
<dbReference type="GO" id="GO:0120108">
    <property type="term" value="F:DNA-3'-diphospho-5'-guanosine diphosphatase activity"/>
    <property type="evidence" value="ECO:0007669"/>
    <property type="project" value="UniProtKB-EC"/>
</dbReference>
<dbReference type="GO" id="GO:0003697">
    <property type="term" value="F:single-stranded DNA binding"/>
    <property type="evidence" value="ECO:0007669"/>
    <property type="project" value="TreeGrafter"/>
</dbReference>
<evidence type="ECO:0000256" key="9">
    <source>
        <dbReference type="ARBA" id="ARBA00022833"/>
    </source>
</evidence>
<dbReference type="VEuPathDB" id="FungiDB:LEMA_P108040.1"/>
<feature type="domain" description="HIT" evidence="20">
    <location>
        <begin position="91"/>
        <end position="227"/>
    </location>
</feature>
<evidence type="ECO:0000259" key="20">
    <source>
        <dbReference type="Pfam" id="PF01230"/>
    </source>
</evidence>
<evidence type="ECO:0000256" key="2">
    <source>
        <dbReference type="ARBA" id="ARBA00004496"/>
    </source>
</evidence>
<organism evidence="23">
    <name type="scientific">Leptosphaeria maculans (strain JN3 / isolate v23.1.3 / race Av1-4-5-6-7-8)</name>
    <name type="common">Blackleg fungus</name>
    <name type="synonym">Phoma lingam</name>
    <dbReference type="NCBI Taxonomy" id="985895"/>
    <lineage>
        <taxon>Eukaryota</taxon>
        <taxon>Fungi</taxon>
        <taxon>Dikarya</taxon>
        <taxon>Ascomycota</taxon>
        <taxon>Pezizomycotina</taxon>
        <taxon>Dothideomycetes</taxon>
        <taxon>Pleosporomycetidae</taxon>
        <taxon>Pleosporales</taxon>
        <taxon>Pleosporineae</taxon>
        <taxon>Leptosphaeriaceae</taxon>
        <taxon>Plenodomus</taxon>
        <taxon>Plenodomus lingam/Leptosphaeria maculans species complex</taxon>
    </lineage>
</organism>
<sequence>MSSQAHQTVPEHDHQDAMTVEELASNKSSASSSRQPNAFTELMAGSKKTKPSATSTTPTKPWERAKKTVGRLDPRNGLGVYIDHPESNPEGRVIEYDDEFVVINDKFPKASVHLLLIPRKPKYYNAHPLHILSTDANFRRQVEERVARLEQLAASELRRQYGHCSKSDSVYQVALEKLMSSPNPPPSTEERDALLPPGRNWQSDIVSGVHTHPSMNHLHIHIISRDMHSPWLKHKKHYLSFNSSFLVQIKEFPLPEGSERFHPGNWPSWNMKCWRCGEDFRNKFTALKVHLDDEFEDWRKA</sequence>
<dbReference type="InterPro" id="IPR032566">
    <property type="entry name" value="Znf-C2HE"/>
</dbReference>
<dbReference type="HOGENOM" id="CLU_066882_0_0_1"/>
<dbReference type="OrthoDB" id="3512845at2759"/>
<evidence type="ECO:0000256" key="17">
    <source>
        <dbReference type="ARBA" id="ARBA00068941"/>
    </source>
</evidence>
<comment type="catalytic activity">
    <reaction evidence="15">
        <text>a 5'-end adenosine-5'-diphospho-5'-ribonucleoside-2'-deoxyribonucleotide-DNA + H2O = a 5'-end 5'-phospho-ribonucleoside-2'-deoxyribonucleotide-DNA + AMP + 2 H(+)</text>
        <dbReference type="Rhea" id="RHEA:52132"/>
        <dbReference type="Rhea" id="RHEA-COMP:13182"/>
        <dbReference type="Rhea" id="RHEA-COMP:13183"/>
        <dbReference type="ChEBI" id="CHEBI:15377"/>
        <dbReference type="ChEBI" id="CHEBI:15378"/>
        <dbReference type="ChEBI" id="CHEBI:136414"/>
        <dbReference type="ChEBI" id="CHEBI:136415"/>
        <dbReference type="ChEBI" id="CHEBI:456215"/>
        <dbReference type="EC" id="3.6.1.71"/>
    </reaction>
</comment>
<dbReference type="Proteomes" id="UP000002668">
    <property type="component" value="Genome"/>
</dbReference>
<dbReference type="GO" id="GO:0046872">
    <property type="term" value="F:metal ion binding"/>
    <property type="evidence" value="ECO:0007669"/>
    <property type="project" value="UniProtKB-KW"/>
</dbReference>
<dbReference type="eggNOG" id="KOG0562">
    <property type="taxonomic scope" value="Eukaryota"/>
</dbReference>
<keyword evidence="8" id="KW-0378">Hydrolase</keyword>
<feature type="compositionally biased region" description="Basic and acidic residues" evidence="19">
    <location>
        <begin position="61"/>
        <end position="74"/>
    </location>
</feature>
<dbReference type="InterPro" id="IPR011146">
    <property type="entry name" value="HIT-like"/>
</dbReference>
<evidence type="ECO:0000313" key="23">
    <source>
        <dbReference type="Proteomes" id="UP000002668"/>
    </source>
</evidence>
<dbReference type="PANTHER" id="PTHR12486:SF4">
    <property type="entry name" value="APRATAXIN"/>
    <property type="match status" value="1"/>
</dbReference>
<evidence type="ECO:0000256" key="5">
    <source>
        <dbReference type="ARBA" id="ARBA00022490"/>
    </source>
</evidence>
<evidence type="ECO:0000256" key="16">
    <source>
        <dbReference type="ARBA" id="ARBA00059438"/>
    </source>
</evidence>
<accession>E4ZYL3</accession>
<keyword evidence="10" id="KW-0238">DNA-binding</keyword>
<keyword evidence="23" id="KW-1185">Reference proteome</keyword>
<evidence type="ECO:0000256" key="8">
    <source>
        <dbReference type="ARBA" id="ARBA00022801"/>
    </source>
</evidence>
<keyword evidence="5" id="KW-0963">Cytoplasm</keyword>
<evidence type="ECO:0000256" key="12">
    <source>
        <dbReference type="ARBA" id="ARBA00023242"/>
    </source>
</evidence>